<dbReference type="SUPFAM" id="SSF55874">
    <property type="entry name" value="ATPase domain of HSP90 chaperone/DNA topoisomerase II/histidine kinase"/>
    <property type="match status" value="1"/>
</dbReference>
<comment type="caution">
    <text evidence="14">The sequence shown here is derived from an EMBL/GenBank/DDBJ whole genome shotgun (WGS) entry which is preliminary data.</text>
</comment>
<dbReference type="InterPro" id="IPR036890">
    <property type="entry name" value="HATPase_C_sf"/>
</dbReference>
<dbReference type="AlphaFoldDB" id="A0A1S2N5A4"/>
<dbReference type="SUPFAM" id="SSF158472">
    <property type="entry name" value="HAMP domain-like"/>
    <property type="match status" value="1"/>
</dbReference>
<evidence type="ECO:0000256" key="2">
    <source>
        <dbReference type="ARBA" id="ARBA00004370"/>
    </source>
</evidence>
<evidence type="ECO:0000313" key="15">
    <source>
        <dbReference type="Proteomes" id="UP000180246"/>
    </source>
</evidence>
<keyword evidence="4" id="KW-0597">Phosphoprotein</keyword>
<dbReference type="Gene3D" id="3.30.565.10">
    <property type="entry name" value="Histidine kinase-like ATPase, C-terminal domain"/>
    <property type="match status" value="1"/>
</dbReference>
<proteinExistence type="predicted"/>
<dbReference type="Pfam" id="PF00672">
    <property type="entry name" value="HAMP"/>
    <property type="match status" value="1"/>
</dbReference>
<protein>
    <recommendedName>
        <fullName evidence="3">histidine kinase</fullName>
        <ecNumber evidence="3">2.7.13.3</ecNumber>
    </recommendedName>
</protein>
<dbReference type="EC" id="2.7.13.3" evidence="3"/>
<dbReference type="Gene3D" id="1.10.287.130">
    <property type="match status" value="1"/>
</dbReference>
<dbReference type="SMART" id="SM00388">
    <property type="entry name" value="HisKA"/>
    <property type="match status" value="1"/>
</dbReference>
<dbReference type="SMART" id="SM00387">
    <property type="entry name" value="HATPase_c"/>
    <property type="match status" value="1"/>
</dbReference>
<dbReference type="InterPro" id="IPR036097">
    <property type="entry name" value="HisK_dim/P_sf"/>
</dbReference>
<dbReference type="RefSeq" id="WP_071362306.1">
    <property type="nucleotide sequence ID" value="NZ_CAUQYF010000059.1"/>
</dbReference>
<gene>
    <name evidence="14" type="ORF">LO55_3353</name>
</gene>
<dbReference type="InterPro" id="IPR004358">
    <property type="entry name" value="Sig_transdc_His_kin-like_C"/>
</dbReference>
<evidence type="ECO:0000259" key="12">
    <source>
        <dbReference type="PROSITE" id="PS50109"/>
    </source>
</evidence>
<dbReference type="PANTHER" id="PTHR45436">
    <property type="entry name" value="SENSOR HISTIDINE KINASE YKOH"/>
    <property type="match status" value="1"/>
</dbReference>
<evidence type="ECO:0000256" key="9">
    <source>
        <dbReference type="ARBA" id="ARBA00023012"/>
    </source>
</evidence>
<dbReference type="PRINTS" id="PR00344">
    <property type="entry name" value="BCTRLSENSOR"/>
</dbReference>
<accession>A0A1S2N5A4</accession>
<dbReference type="CDD" id="cd00082">
    <property type="entry name" value="HisKA"/>
    <property type="match status" value="1"/>
</dbReference>
<keyword evidence="10 11" id="KW-0472">Membrane</keyword>
<evidence type="ECO:0000256" key="6">
    <source>
        <dbReference type="ARBA" id="ARBA00022692"/>
    </source>
</evidence>
<feature type="transmembrane region" description="Helical" evidence="11">
    <location>
        <begin position="12"/>
        <end position="36"/>
    </location>
</feature>
<dbReference type="SUPFAM" id="SSF47384">
    <property type="entry name" value="Homodimeric domain of signal transducing histidine kinase"/>
    <property type="match status" value="1"/>
</dbReference>
<dbReference type="InterPro" id="IPR003660">
    <property type="entry name" value="HAMP_dom"/>
</dbReference>
<feature type="domain" description="HAMP" evidence="13">
    <location>
        <begin position="180"/>
        <end position="233"/>
    </location>
</feature>
<evidence type="ECO:0000256" key="7">
    <source>
        <dbReference type="ARBA" id="ARBA00022777"/>
    </source>
</evidence>
<dbReference type="Proteomes" id="UP000180246">
    <property type="component" value="Unassembled WGS sequence"/>
</dbReference>
<evidence type="ECO:0000256" key="1">
    <source>
        <dbReference type="ARBA" id="ARBA00000085"/>
    </source>
</evidence>
<dbReference type="PANTHER" id="PTHR45436:SF8">
    <property type="entry name" value="HISTIDINE KINASE"/>
    <property type="match status" value="1"/>
</dbReference>
<dbReference type="InterPro" id="IPR003661">
    <property type="entry name" value="HisK_dim/P_dom"/>
</dbReference>
<dbReference type="SMART" id="SM00304">
    <property type="entry name" value="HAMP"/>
    <property type="match status" value="1"/>
</dbReference>
<dbReference type="InterPro" id="IPR003594">
    <property type="entry name" value="HATPase_dom"/>
</dbReference>
<dbReference type="CDD" id="cd06225">
    <property type="entry name" value="HAMP"/>
    <property type="match status" value="1"/>
</dbReference>
<evidence type="ECO:0000259" key="13">
    <source>
        <dbReference type="PROSITE" id="PS50885"/>
    </source>
</evidence>
<dbReference type="PROSITE" id="PS50885">
    <property type="entry name" value="HAMP"/>
    <property type="match status" value="1"/>
</dbReference>
<feature type="domain" description="Histidine kinase" evidence="12">
    <location>
        <begin position="241"/>
        <end position="455"/>
    </location>
</feature>
<dbReference type="InterPro" id="IPR050428">
    <property type="entry name" value="TCS_sensor_his_kinase"/>
</dbReference>
<dbReference type="GO" id="GO:0000155">
    <property type="term" value="F:phosphorelay sensor kinase activity"/>
    <property type="evidence" value="ECO:0007669"/>
    <property type="project" value="InterPro"/>
</dbReference>
<evidence type="ECO:0000256" key="5">
    <source>
        <dbReference type="ARBA" id="ARBA00022679"/>
    </source>
</evidence>
<evidence type="ECO:0000256" key="8">
    <source>
        <dbReference type="ARBA" id="ARBA00022989"/>
    </source>
</evidence>
<keyword evidence="6 11" id="KW-0812">Transmembrane</keyword>
<feature type="transmembrane region" description="Helical" evidence="11">
    <location>
        <begin position="155"/>
        <end position="178"/>
    </location>
</feature>
<keyword evidence="8 11" id="KW-1133">Transmembrane helix</keyword>
<keyword evidence="5" id="KW-0808">Transferase</keyword>
<dbReference type="Pfam" id="PF00512">
    <property type="entry name" value="HisKA"/>
    <property type="match status" value="1"/>
</dbReference>
<name>A0A1S2N5A4_9BURK</name>
<evidence type="ECO:0000256" key="10">
    <source>
        <dbReference type="ARBA" id="ARBA00023136"/>
    </source>
</evidence>
<comment type="subcellular location">
    <subcellularLocation>
        <location evidence="2">Membrane</location>
    </subcellularLocation>
</comment>
<dbReference type="GO" id="GO:0005886">
    <property type="term" value="C:plasma membrane"/>
    <property type="evidence" value="ECO:0007669"/>
    <property type="project" value="TreeGrafter"/>
</dbReference>
<keyword evidence="7" id="KW-0418">Kinase</keyword>
<dbReference type="InterPro" id="IPR005467">
    <property type="entry name" value="His_kinase_dom"/>
</dbReference>
<dbReference type="EMBL" id="JRYB01000001">
    <property type="protein sequence ID" value="OIJ40255.1"/>
    <property type="molecule type" value="Genomic_DNA"/>
</dbReference>
<dbReference type="PROSITE" id="PS50109">
    <property type="entry name" value="HIS_KIN"/>
    <property type="match status" value="1"/>
</dbReference>
<dbReference type="Pfam" id="PF02518">
    <property type="entry name" value="HATPase_c"/>
    <property type="match status" value="1"/>
</dbReference>
<organism evidence="14 15">
    <name type="scientific">Massilia timonae</name>
    <dbReference type="NCBI Taxonomy" id="47229"/>
    <lineage>
        <taxon>Bacteria</taxon>
        <taxon>Pseudomonadati</taxon>
        <taxon>Pseudomonadota</taxon>
        <taxon>Betaproteobacteria</taxon>
        <taxon>Burkholderiales</taxon>
        <taxon>Oxalobacteraceae</taxon>
        <taxon>Telluria group</taxon>
        <taxon>Massilia</taxon>
    </lineage>
</organism>
<keyword evidence="9" id="KW-0902">Two-component regulatory system</keyword>
<comment type="catalytic activity">
    <reaction evidence="1">
        <text>ATP + protein L-histidine = ADP + protein N-phospho-L-histidine.</text>
        <dbReference type="EC" id="2.7.13.3"/>
    </reaction>
</comment>
<evidence type="ECO:0000256" key="4">
    <source>
        <dbReference type="ARBA" id="ARBA00022553"/>
    </source>
</evidence>
<evidence type="ECO:0000256" key="11">
    <source>
        <dbReference type="SAM" id="Phobius"/>
    </source>
</evidence>
<dbReference type="Gene3D" id="6.10.340.10">
    <property type="match status" value="1"/>
</dbReference>
<evidence type="ECO:0000256" key="3">
    <source>
        <dbReference type="ARBA" id="ARBA00012438"/>
    </source>
</evidence>
<sequence length="460" mass="49870">MNLRLPSFSARTIAIGYAVVTLLVLAMFAAPLWFAWHKNIGEVRTQLLKSDARHLRNLFERQGPPALAAAIDSQVHGVNDGVRKIMLFVAPDGAKLAGNLPEWPEGVPERDGLCQVTIRVDDKPRNVELVRVTLEDGYSLLVASNLDRFQQLERLFAYGLLGCALAVLVGAALGGVLIRRALLGRVQRISQTTASIIEGKLSHRLVEPRDGDELQQLTRTVNRMLDQIEHLVTGVQDVSNAIAHDLRTPLSELRARLEELSVARPPSEETFAEIDAAIDDVDRVMGIFNALLRLSEIDSGSRRGGFVEVDLAALGAEVTEFYGPVAELKDIDLGFDAPEDLRVVGDPVLLAQALGNMADNALKYAPVRGAIAITARRIDAERVAVVVADNGPGIPEHERTRVIERFYRVDASRGTPGVGLGLSVVSAVARLHGGSLTLEDNHPGLRATLLLHANPAAQAY</sequence>
<evidence type="ECO:0000313" key="14">
    <source>
        <dbReference type="EMBL" id="OIJ40255.1"/>
    </source>
</evidence>
<reference evidence="14 15" key="1">
    <citation type="submission" date="2014-10" db="EMBL/GenBank/DDBJ databases">
        <authorList>
            <person name="Seo M.-J."/>
            <person name="Seok Y.J."/>
            <person name="Cha I.-T."/>
        </authorList>
    </citation>
    <scope>NUCLEOTIDE SEQUENCE [LARGE SCALE GENOMIC DNA]</scope>
    <source>
        <strain evidence="14 15">NEU</strain>
    </source>
</reference>